<dbReference type="AlphaFoldDB" id="A0AA39QRL6"/>
<dbReference type="Proteomes" id="UP001175228">
    <property type="component" value="Unassembled WGS sequence"/>
</dbReference>
<dbReference type="PROSITE" id="PS00086">
    <property type="entry name" value="CYTOCHROME_P450"/>
    <property type="match status" value="1"/>
</dbReference>
<dbReference type="InterPro" id="IPR002401">
    <property type="entry name" value="Cyt_P450_E_grp-I"/>
</dbReference>
<keyword evidence="7 9" id="KW-0408">Iron</keyword>
<dbReference type="Pfam" id="PF00067">
    <property type="entry name" value="p450"/>
    <property type="match status" value="2"/>
</dbReference>
<keyword evidence="8 10" id="KW-0503">Monooxygenase</keyword>
<accession>A0AA39QRL6</accession>
<evidence type="ECO:0000256" key="6">
    <source>
        <dbReference type="ARBA" id="ARBA00023002"/>
    </source>
</evidence>
<dbReference type="InterPro" id="IPR017972">
    <property type="entry name" value="Cyt_P450_CS"/>
</dbReference>
<keyword evidence="5 9" id="KW-0479">Metal-binding</keyword>
<comment type="similarity">
    <text evidence="3 10">Belongs to the cytochrome P450 family.</text>
</comment>
<dbReference type="InterPro" id="IPR001128">
    <property type="entry name" value="Cyt_P450"/>
</dbReference>
<feature type="binding site" description="axial binding residue" evidence="9">
    <location>
        <position position="439"/>
    </location>
    <ligand>
        <name>heme</name>
        <dbReference type="ChEBI" id="CHEBI:30413"/>
    </ligand>
    <ligandPart>
        <name>Fe</name>
        <dbReference type="ChEBI" id="CHEBI:18248"/>
    </ligandPart>
</feature>
<reference evidence="11" key="1">
    <citation type="submission" date="2023-06" db="EMBL/GenBank/DDBJ databases">
        <authorList>
            <consortium name="Lawrence Berkeley National Laboratory"/>
            <person name="Ahrendt S."/>
            <person name="Sahu N."/>
            <person name="Indic B."/>
            <person name="Wong-Bajracharya J."/>
            <person name="Merenyi Z."/>
            <person name="Ke H.-M."/>
            <person name="Monk M."/>
            <person name="Kocsube S."/>
            <person name="Drula E."/>
            <person name="Lipzen A."/>
            <person name="Balint B."/>
            <person name="Henrissat B."/>
            <person name="Andreopoulos B."/>
            <person name="Martin F.M."/>
            <person name="Harder C.B."/>
            <person name="Rigling D."/>
            <person name="Ford K.L."/>
            <person name="Foster G.D."/>
            <person name="Pangilinan J."/>
            <person name="Papanicolaou A."/>
            <person name="Barry K."/>
            <person name="LaButti K."/>
            <person name="Viragh M."/>
            <person name="Koriabine M."/>
            <person name="Yan M."/>
            <person name="Riley R."/>
            <person name="Champramary S."/>
            <person name="Plett K.L."/>
            <person name="Tsai I.J."/>
            <person name="Slot J."/>
            <person name="Sipos G."/>
            <person name="Plett J."/>
            <person name="Nagy L.G."/>
            <person name="Grigoriev I.V."/>
        </authorList>
    </citation>
    <scope>NUCLEOTIDE SEQUENCE</scope>
    <source>
        <strain evidence="11">HWK02</strain>
    </source>
</reference>
<proteinExistence type="inferred from homology"/>
<dbReference type="GO" id="GO:0005506">
    <property type="term" value="F:iron ion binding"/>
    <property type="evidence" value="ECO:0007669"/>
    <property type="project" value="InterPro"/>
</dbReference>
<dbReference type="GO" id="GO:0004497">
    <property type="term" value="F:monooxygenase activity"/>
    <property type="evidence" value="ECO:0007669"/>
    <property type="project" value="UniProtKB-KW"/>
</dbReference>
<name>A0AA39QRL6_9AGAR</name>
<evidence type="ECO:0000256" key="4">
    <source>
        <dbReference type="ARBA" id="ARBA00022617"/>
    </source>
</evidence>
<dbReference type="GO" id="GO:0020037">
    <property type="term" value="F:heme binding"/>
    <property type="evidence" value="ECO:0007669"/>
    <property type="project" value="InterPro"/>
</dbReference>
<gene>
    <name evidence="11" type="ORF">EDD18DRAFT_1305027</name>
</gene>
<dbReference type="GO" id="GO:0016705">
    <property type="term" value="F:oxidoreductase activity, acting on paired donors, with incorporation or reduction of molecular oxygen"/>
    <property type="evidence" value="ECO:0007669"/>
    <property type="project" value="InterPro"/>
</dbReference>
<comment type="caution">
    <text evidence="11">The sequence shown here is derived from an EMBL/GenBank/DDBJ whole genome shotgun (WGS) entry which is preliminary data.</text>
</comment>
<evidence type="ECO:0000256" key="2">
    <source>
        <dbReference type="ARBA" id="ARBA00005179"/>
    </source>
</evidence>
<dbReference type="CDD" id="cd11065">
    <property type="entry name" value="CYP64-like"/>
    <property type="match status" value="1"/>
</dbReference>
<evidence type="ECO:0000256" key="8">
    <source>
        <dbReference type="ARBA" id="ARBA00023033"/>
    </source>
</evidence>
<evidence type="ECO:0000256" key="10">
    <source>
        <dbReference type="RuleBase" id="RU000461"/>
    </source>
</evidence>
<evidence type="ECO:0000256" key="1">
    <source>
        <dbReference type="ARBA" id="ARBA00001971"/>
    </source>
</evidence>
<evidence type="ECO:0000256" key="9">
    <source>
        <dbReference type="PIRSR" id="PIRSR602401-1"/>
    </source>
</evidence>
<dbReference type="InterPro" id="IPR050364">
    <property type="entry name" value="Cytochrome_P450_fung"/>
</dbReference>
<protein>
    <submittedName>
        <fullName evidence="11">Cytochrome P450</fullName>
    </submittedName>
</protein>
<evidence type="ECO:0000256" key="7">
    <source>
        <dbReference type="ARBA" id="ARBA00023004"/>
    </source>
</evidence>
<dbReference type="PANTHER" id="PTHR46300">
    <property type="entry name" value="P450, PUTATIVE (EUROFUNG)-RELATED-RELATED"/>
    <property type="match status" value="1"/>
</dbReference>
<dbReference type="Gene3D" id="1.10.630.10">
    <property type="entry name" value="Cytochrome P450"/>
    <property type="match status" value="1"/>
</dbReference>
<dbReference type="SUPFAM" id="SSF48264">
    <property type="entry name" value="Cytochrome P450"/>
    <property type="match status" value="1"/>
</dbReference>
<dbReference type="PRINTS" id="PR00463">
    <property type="entry name" value="EP450I"/>
</dbReference>
<dbReference type="EMBL" id="JAUEPU010000001">
    <property type="protein sequence ID" value="KAK0506810.1"/>
    <property type="molecule type" value="Genomic_DNA"/>
</dbReference>
<evidence type="ECO:0000256" key="3">
    <source>
        <dbReference type="ARBA" id="ARBA00010617"/>
    </source>
</evidence>
<evidence type="ECO:0000256" key="5">
    <source>
        <dbReference type="ARBA" id="ARBA00022723"/>
    </source>
</evidence>
<sequence length="515" mass="58549">MNLHSELHLHLLRPVFLYLRRSQSWQLPLPPGPKKRFLTGNLKDMPTSFEWETYYKWGKEHNSDIIHLDVVGTSVIVLNSLEAASALLDKRLSIYSSRARLPVVRELMGWDFLVGFMPYGIPRAHRRLFQQTLSARSSLRFRPQVLNAAREFLRRFLDRPEDFMTHLRYMAARIIMSITYGIDTLPEGDPFVTAAEDALHTVAVAAIPGTFLVRTPAWFPGAGFQRKASEWKVLARRMVDMPYEAAIRLITDDSYRPSFTSSNLGRIGPEQDVASQQRIVKNAAGTMYAGQCLQTVSVIATFILGILFNLQAQRKGQAEIDSVFNQERLPTFGDENQCLMSRRSLKKCCDGSLPSVRSLGMRSYVSRRYLIAISHLLETDDVYRGYRLPADSVVVPNTWYMECPDPFSFKPDRFMKDGRLHLTVEHPAIAAFGFGRRICPGRHLAYSSVWITVASILAGFEITKAVDEDGMVIEPNDKVRPVLVCIPEAFKCSIKPRSKETKLSSAVPKYSYWTR</sequence>
<evidence type="ECO:0000313" key="12">
    <source>
        <dbReference type="Proteomes" id="UP001175228"/>
    </source>
</evidence>
<dbReference type="InterPro" id="IPR036396">
    <property type="entry name" value="Cyt_P450_sf"/>
</dbReference>
<keyword evidence="6 10" id="KW-0560">Oxidoreductase</keyword>
<comment type="pathway">
    <text evidence="2">Secondary metabolite biosynthesis.</text>
</comment>
<comment type="cofactor">
    <cofactor evidence="1 9">
        <name>heme</name>
        <dbReference type="ChEBI" id="CHEBI:30413"/>
    </cofactor>
</comment>
<keyword evidence="12" id="KW-1185">Reference proteome</keyword>
<organism evidence="11 12">
    <name type="scientific">Armillaria luteobubalina</name>
    <dbReference type="NCBI Taxonomy" id="153913"/>
    <lineage>
        <taxon>Eukaryota</taxon>
        <taxon>Fungi</taxon>
        <taxon>Dikarya</taxon>
        <taxon>Basidiomycota</taxon>
        <taxon>Agaricomycotina</taxon>
        <taxon>Agaricomycetes</taxon>
        <taxon>Agaricomycetidae</taxon>
        <taxon>Agaricales</taxon>
        <taxon>Marasmiineae</taxon>
        <taxon>Physalacriaceae</taxon>
        <taxon>Armillaria</taxon>
    </lineage>
</organism>
<dbReference type="PANTHER" id="PTHR46300:SF7">
    <property type="entry name" value="P450, PUTATIVE (EUROFUNG)-RELATED"/>
    <property type="match status" value="1"/>
</dbReference>
<evidence type="ECO:0000313" key="11">
    <source>
        <dbReference type="EMBL" id="KAK0506810.1"/>
    </source>
</evidence>
<keyword evidence="4 9" id="KW-0349">Heme</keyword>